<accession>A0AAE0EAB6</accession>
<gene>
    <name evidence="2" type="ORF">Dsin_014988</name>
</gene>
<comment type="caution">
    <text evidence="2">The sequence shown here is derived from an EMBL/GenBank/DDBJ whole genome shotgun (WGS) entry which is preliminary data.</text>
</comment>
<dbReference type="PANTHER" id="PTHR19446">
    <property type="entry name" value="REVERSE TRANSCRIPTASES"/>
    <property type="match status" value="1"/>
</dbReference>
<keyword evidence="3" id="KW-1185">Reference proteome</keyword>
<sequence>MALNSKVSEQEIKQCLFHIGGLKAPGPDGFPEVLHKFKKARGKVGFIAWKIDLAKAYDRLQWHFIQKVLNDIGIEGNLNRLIMNCVSSVQFKVIMNGETSNNFRPKSGIRQCDPLSPYLFVLCMEKLSHIINQKRTEGSWKPVKISRKCPAISHMFFADDLILFGQASMQQAQVMKDCLDIFCELSR</sequence>
<evidence type="ECO:0000313" key="2">
    <source>
        <dbReference type="EMBL" id="KAK3221018.1"/>
    </source>
</evidence>
<evidence type="ECO:0000259" key="1">
    <source>
        <dbReference type="Pfam" id="PF00078"/>
    </source>
</evidence>
<proteinExistence type="predicted"/>
<name>A0AAE0EAB6_9ROSI</name>
<dbReference type="EMBL" id="JANJYJ010000004">
    <property type="protein sequence ID" value="KAK3221018.1"/>
    <property type="molecule type" value="Genomic_DNA"/>
</dbReference>
<dbReference type="InterPro" id="IPR000477">
    <property type="entry name" value="RT_dom"/>
</dbReference>
<dbReference type="Proteomes" id="UP001281410">
    <property type="component" value="Unassembled WGS sequence"/>
</dbReference>
<reference evidence="2" key="1">
    <citation type="journal article" date="2023" name="Plant J.">
        <title>Genome sequences and population genomics provide insights into the demographic history, inbreeding, and mutation load of two 'living fossil' tree species of Dipteronia.</title>
        <authorList>
            <person name="Feng Y."/>
            <person name="Comes H.P."/>
            <person name="Chen J."/>
            <person name="Zhu S."/>
            <person name="Lu R."/>
            <person name="Zhang X."/>
            <person name="Li P."/>
            <person name="Qiu J."/>
            <person name="Olsen K.M."/>
            <person name="Qiu Y."/>
        </authorList>
    </citation>
    <scope>NUCLEOTIDE SEQUENCE</scope>
    <source>
        <strain evidence="2">NBL</strain>
    </source>
</reference>
<dbReference type="Pfam" id="PF00078">
    <property type="entry name" value="RVT_1"/>
    <property type="match status" value="1"/>
</dbReference>
<evidence type="ECO:0000313" key="3">
    <source>
        <dbReference type="Proteomes" id="UP001281410"/>
    </source>
</evidence>
<dbReference type="AlphaFoldDB" id="A0AAE0EAB6"/>
<protein>
    <recommendedName>
        <fullName evidence="1">Reverse transcriptase domain-containing protein</fullName>
    </recommendedName>
</protein>
<organism evidence="2 3">
    <name type="scientific">Dipteronia sinensis</name>
    <dbReference type="NCBI Taxonomy" id="43782"/>
    <lineage>
        <taxon>Eukaryota</taxon>
        <taxon>Viridiplantae</taxon>
        <taxon>Streptophyta</taxon>
        <taxon>Embryophyta</taxon>
        <taxon>Tracheophyta</taxon>
        <taxon>Spermatophyta</taxon>
        <taxon>Magnoliopsida</taxon>
        <taxon>eudicotyledons</taxon>
        <taxon>Gunneridae</taxon>
        <taxon>Pentapetalae</taxon>
        <taxon>rosids</taxon>
        <taxon>malvids</taxon>
        <taxon>Sapindales</taxon>
        <taxon>Sapindaceae</taxon>
        <taxon>Hippocastanoideae</taxon>
        <taxon>Acereae</taxon>
        <taxon>Dipteronia</taxon>
    </lineage>
</organism>
<feature type="domain" description="Reverse transcriptase" evidence="1">
    <location>
        <begin position="47"/>
        <end position="179"/>
    </location>
</feature>